<accession>A0AA48I094</accession>
<protein>
    <recommendedName>
        <fullName evidence="4">Resolvase/invertase-type recombinase catalytic domain-containing protein</fullName>
    </recommendedName>
</protein>
<dbReference type="PANTHER" id="PTHR30461">
    <property type="entry name" value="DNA-INVERTASE FROM LAMBDOID PROPHAGE"/>
    <property type="match status" value="1"/>
</dbReference>
<proteinExistence type="predicted"/>
<dbReference type="InterPro" id="IPR006119">
    <property type="entry name" value="Resolv_N"/>
</dbReference>
<name>A0AA48I094_9FLAO</name>
<dbReference type="InterPro" id="IPR050639">
    <property type="entry name" value="SSR_resolvase"/>
</dbReference>
<sequence length="102" mass="11698">MEINELINKGIAFYSYTENIDFTTATGKLHFNILSAFAEFEREIIRQRTLEGLERAKQQGKKLGRPKGSKDSSPRSKSGYHLRSIRMKNQPNNRPVKTAVNE</sequence>
<dbReference type="GO" id="GO:0000150">
    <property type="term" value="F:DNA strand exchange activity"/>
    <property type="evidence" value="ECO:0007669"/>
    <property type="project" value="InterPro"/>
</dbReference>
<dbReference type="EMBL" id="AP027268">
    <property type="protein sequence ID" value="BDW93361.1"/>
    <property type="molecule type" value="Genomic_DNA"/>
</dbReference>
<evidence type="ECO:0000256" key="1">
    <source>
        <dbReference type="ARBA" id="ARBA00023125"/>
    </source>
</evidence>
<keyword evidence="1" id="KW-0238">DNA-binding</keyword>
<keyword evidence="2" id="KW-0233">DNA recombination</keyword>
<feature type="domain" description="Resolvase/invertase-type recombinase catalytic" evidence="4">
    <location>
        <begin position="1"/>
        <end position="60"/>
    </location>
</feature>
<dbReference type="Gene3D" id="3.40.50.1390">
    <property type="entry name" value="Resolvase, N-terminal catalytic domain"/>
    <property type="match status" value="1"/>
</dbReference>
<dbReference type="Pfam" id="PF00239">
    <property type="entry name" value="Resolvase"/>
    <property type="match status" value="1"/>
</dbReference>
<evidence type="ECO:0000256" key="2">
    <source>
        <dbReference type="ARBA" id="ARBA00023172"/>
    </source>
</evidence>
<gene>
    <name evidence="5" type="ORF">MACH07_21930</name>
</gene>
<evidence type="ECO:0000313" key="6">
    <source>
        <dbReference type="Proteomes" id="UP001330184"/>
    </source>
</evidence>
<evidence type="ECO:0000259" key="4">
    <source>
        <dbReference type="PROSITE" id="PS51736"/>
    </source>
</evidence>
<feature type="compositionally biased region" description="Basic residues" evidence="3">
    <location>
        <begin position="58"/>
        <end position="67"/>
    </location>
</feature>
<evidence type="ECO:0000256" key="3">
    <source>
        <dbReference type="SAM" id="MobiDB-lite"/>
    </source>
</evidence>
<dbReference type="PANTHER" id="PTHR30461:SF2">
    <property type="entry name" value="SERINE RECOMBINASE PINE-RELATED"/>
    <property type="match status" value="1"/>
</dbReference>
<dbReference type="AlphaFoldDB" id="A0AA48I094"/>
<dbReference type="GO" id="GO:0003677">
    <property type="term" value="F:DNA binding"/>
    <property type="evidence" value="ECO:0007669"/>
    <property type="project" value="UniProtKB-KW"/>
</dbReference>
<feature type="region of interest" description="Disordered" evidence="3">
    <location>
        <begin position="51"/>
        <end position="102"/>
    </location>
</feature>
<organism evidence="5 6">
    <name type="scientific">Flagellimonas marinaquae</name>
    <dbReference type="NCBI Taxonomy" id="254955"/>
    <lineage>
        <taxon>Bacteria</taxon>
        <taxon>Pseudomonadati</taxon>
        <taxon>Bacteroidota</taxon>
        <taxon>Flavobacteriia</taxon>
        <taxon>Flavobacteriales</taxon>
        <taxon>Flavobacteriaceae</taxon>
        <taxon>Flagellimonas</taxon>
    </lineage>
</organism>
<keyword evidence="6" id="KW-1185">Reference proteome</keyword>
<dbReference type="InterPro" id="IPR036162">
    <property type="entry name" value="Resolvase-like_N_sf"/>
</dbReference>
<dbReference type="CDD" id="cd03768">
    <property type="entry name" value="SR_ResInv"/>
    <property type="match status" value="1"/>
</dbReference>
<evidence type="ECO:0000313" key="5">
    <source>
        <dbReference type="EMBL" id="BDW93361.1"/>
    </source>
</evidence>
<dbReference type="Proteomes" id="UP001330184">
    <property type="component" value="Chromosome"/>
</dbReference>
<dbReference type="PROSITE" id="PS51736">
    <property type="entry name" value="RECOMBINASES_3"/>
    <property type="match status" value="1"/>
</dbReference>
<feature type="compositionally biased region" description="Polar residues" evidence="3">
    <location>
        <begin position="87"/>
        <end position="102"/>
    </location>
</feature>
<reference evidence="5 6" key="1">
    <citation type="submission" date="2023-01" db="EMBL/GenBank/DDBJ databases">
        <title>Complete genome sequence of Muricauda aquimarina strain IFOP_LL357.</title>
        <authorList>
            <person name="Gajardo G."/>
            <person name="Ueki S."/>
            <person name="Maruyama F."/>
        </authorList>
    </citation>
    <scope>NUCLEOTIDE SEQUENCE [LARGE SCALE GENOMIC DNA]</scope>
    <source>
        <strain evidence="5 6">IFOP_LL357</strain>
    </source>
</reference>
<dbReference type="SUPFAM" id="SSF53041">
    <property type="entry name" value="Resolvase-like"/>
    <property type="match status" value="1"/>
</dbReference>